<reference evidence="2" key="2">
    <citation type="submission" date="2020-01" db="EMBL/GenBank/DDBJ databases">
        <authorList>
            <person name="Hornung B."/>
        </authorList>
    </citation>
    <scope>NUCLEOTIDE SEQUENCE</scope>
    <source>
        <strain evidence="2">PacBioINE</strain>
    </source>
</reference>
<feature type="domain" description="Transcription regulator PadR N-terminal" evidence="1">
    <location>
        <begin position="42"/>
        <end position="114"/>
    </location>
</feature>
<dbReference type="Pfam" id="PF03551">
    <property type="entry name" value="PadR"/>
    <property type="match status" value="1"/>
</dbReference>
<dbReference type="AlphaFoldDB" id="A0A8S0X3V0"/>
<dbReference type="InterPro" id="IPR052509">
    <property type="entry name" value="Metal_resp_DNA-bind_regulator"/>
</dbReference>
<dbReference type="RefSeq" id="WP_240984064.1">
    <property type="nucleotide sequence ID" value="NZ_CDGJ01000068.1"/>
</dbReference>
<evidence type="ECO:0000259" key="1">
    <source>
        <dbReference type="Pfam" id="PF03551"/>
    </source>
</evidence>
<keyword evidence="4" id="KW-1185">Reference proteome</keyword>
<dbReference type="InterPro" id="IPR036388">
    <property type="entry name" value="WH-like_DNA-bd_sf"/>
</dbReference>
<gene>
    <name evidence="2" type="ORF">DEACI_1033</name>
    <name evidence="3" type="ORF">DEACI_2372</name>
</gene>
<dbReference type="InterPro" id="IPR036390">
    <property type="entry name" value="WH_DNA-bd_sf"/>
</dbReference>
<protein>
    <submittedName>
        <fullName evidence="2">Transcriptional regulator PadR-like family</fullName>
    </submittedName>
</protein>
<dbReference type="PANTHER" id="PTHR33169">
    <property type="entry name" value="PADR-FAMILY TRANSCRIPTIONAL REGULATOR"/>
    <property type="match status" value="1"/>
</dbReference>
<dbReference type="SUPFAM" id="SSF46785">
    <property type="entry name" value="Winged helix' DNA-binding domain"/>
    <property type="match status" value="1"/>
</dbReference>
<dbReference type="EMBL" id="LR746496">
    <property type="protein sequence ID" value="CAA7600380.1"/>
    <property type="molecule type" value="Genomic_DNA"/>
</dbReference>
<dbReference type="PANTHER" id="PTHR33169:SF14">
    <property type="entry name" value="TRANSCRIPTIONAL REGULATOR RV3488"/>
    <property type="match status" value="1"/>
</dbReference>
<organism evidence="2">
    <name type="scientific">Acididesulfobacillus acetoxydans</name>
    <dbReference type="NCBI Taxonomy" id="1561005"/>
    <lineage>
        <taxon>Bacteria</taxon>
        <taxon>Bacillati</taxon>
        <taxon>Bacillota</taxon>
        <taxon>Clostridia</taxon>
        <taxon>Eubacteriales</taxon>
        <taxon>Peptococcaceae</taxon>
        <taxon>Acididesulfobacillus</taxon>
    </lineage>
</organism>
<proteinExistence type="predicted"/>
<dbReference type="Proteomes" id="UP001071230">
    <property type="component" value="Unassembled WGS sequence"/>
</dbReference>
<evidence type="ECO:0000313" key="4">
    <source>
        <dbReference type="Proteomes" id="UP001071230"/>
    </source>
</evidence>
<dbReference type="Gene3D" id="1.10.10.10">
    <property type="entry name" value="Winged helix-like DNA-binding domain superfamily/Winged helix DNA-binding domain"/>
    <property type="match status" value="1"/>
</dbReference>
<dbReference type="CDD" id="cd00090">
    <property type="entry name" value="HTH_ARSR"/>
    <property type="match status" value="1"/>
</dbReference>
<dbReference type="Proteomes" id="UP000836597">
    <property type="component" value="Chromosome"/>
</dbReference>
<name>A0A8S0X3V0_9FIRM</name>
<evidence type="ECO:0000313" key="3">
    <source>
        <dbReference type="EMBL" id="CEJ07902.1"/>
    </source>
</evidence>
<evidence type="ECO:0000313" key="2">
    <source>
        <dbReference type="EMBL" id="CAA7600380.1"/>
    </source>
</evidence>
<accession>A0A8S0X3V0</accession>
<dbReference type="EMBL" id="CDGJ01000068">
    <property type="protein sequence ID" value="CEJ07902.1"/>
    <property type="molecule type" value="Genomic_DNA"/>
</dbReference>
<dbReference type="KEGG" id="aacx:DEACI_1033"/>
<dbReference type="InterPro" id="IPR011991">
    <property type="entry name" value="ArsR-like_HTH"/>
</dbReference>
<dbReference type="InterPro" id="IPR005149">
    <property type="entry name" value="Tscrpt_reg_PadR_N"/>
</dbReference>
<sequence>MCDTCHGLEHGHGHGTGHGEGRGDCHCKLSGKVERFIQPCLLLSLLQHSSHGYELLERLSGFRFYPGAPDTGAVYRHLRRLENGGYVESHWETGDAGPAKRIYSITPDGQDMLEAWIEEFRDRKSAMEDFIEKYERSSR</sequence>
<reference evidence="3" key="1">
    <citation type="submission" date="2014-11" db="EMBL/GenBank/DDBJ databases">
        <authorList>
            <person name="Hornung B.V."/>
        </authorList>
    </citation>
    <scope>NUCLEOTIDE SEQUENCE</scope>
    <source>
        <strain evidence="3">INE</strain>
    </source>
</reference>